<dbReference type="RefSeq" id="WP_068213678.1">
    <property type="nucleotide sequence ID" value="NZ_CP047186.1"/>
</dbReference>
<evidence type="ECO:0000256" key="1">
    <source>
        <dbReference type="SAM" id="Phobius"/>
    </source>
</evidence>
<dbReference type="AlphaFoldDB" id="A0A162GE66"/>
<proteinExistence type="predicted"/>
<feature type="transmembrane region" description="Helical" evidence="1">
    <location>
        <begin position="168"/>
        <end position="191"/>
    </location>
</feature>
<keyword evidence="4" id="KW-1185">Reference proteome</keyword>
<feature type="transmembrane region" description="Helical" evidence="1">
    <location>
        <begin position="197"/>
        <end position="217"/>
    </location>
</feature>
<gene>
    <name evidence="2" type="ORF">ACH61_03184</name>
    <name evidence="3" type="ORF">GSU10_00940</name>
</gene>
<reference evidence="5" key="2">
    <citation type="submission" date="2019-12" db="EMBL/GenBank/DDBJ databases">
        <title>Complete and draft genome sequences of new strains and members of some known species of the genus Rathayibacter isolated from plants.</title>
        <authorList>
            <person name="Tarlachkov S.V."/>
            <person name="Starodumova I.P."/>
            <person name="Dorofeeva L.V."/>
            <person name="Prisyazhnaya N.V."/>
            <person name="Leyn S."/>
            <person name="Zlamal J."/>
            <person name="Elan M."/>
            <person name="Osterman A.L."/>
            <person name="Nadler S."/>
            <person name="Subbotin S.A."/>
            <person name="Evtushenko L.I."/>
        </authorList>
    </citation>
    <scope>NUCLEOTIDE SEQUENCE [LARGE SCALE GENOMIC DNA]</scope>
    <source>
        <strain evidence="5">VKM Ac-2761</strain>
    </source>
</reference>
<feature type="transmembrane region" description="Helical" evidence="1">
    <location>
        <begin position="43"/>
        <end position="66"/>
    </location>
</feature>
<evidence type="ECO:0000313" key="3">
    <source>
        <dbReference type="EMBL" id="QHC54368.1"/>
    </source>
</evidence>
<evidence type="ECO:0000313" key="5">
    <source>
        <dbReference type="Proteomes" id="UP000465031"/>
    </source>
</evidence>
<keyword evidence="1" id="KW-0812">Transmembrane</keyword>
<keyword evidence="1" id="KW-1133">Transmembrane helix</keyword>
<sequence length="316" mass="33684">MYSPSVVLRLRTLLLRLVCAALAAVIIPFAVLADRRGVLDESLLAIGFLAVTLVFGLVSAVSLFAVTPTRVMTTDTQVVLMRGRHRREQWPRRSVRFMESADGDGFVAWCRGDGIEVRCAHFLPDDLAALRADLGAVPFVRDAVPPSAAVGSAPVLFRPHRAPLRWRALVLVAVATEAFAAGVLSVALAGAPAADRLQIAAGAVIVALSLPLGLLAVRLALRPGLPRTIVVSESAIQIDGLVFPLDTLRSLVASGPSGSRGLRLTLTEFSGRVTEVPLGLRLPTLGREQLFPDYPLLLGVLRERTAPLPGLLRIEG</sequence>
<reference evidence="3" key="3">
    <citation type="submission" date="2019-12" db="EMBL/GenBank/DDBJ databases">
        <title>Complete and Draft Genome Sequences of New Strains and Members of Some Known Species of the Genus Rathayibacter isolated from Plants.</title>
        <authorList>
            <person name="Tarlachkov S.V."/>
            <person name="Starodumova I.P."/>
            <person name="Dorofeeva L.V."/>
            <person name="Prisyazhnaya N.V."/>
            <person name="Leyn S.A."/>
            <person name="Zlamal J.E."/>
            <person name="Elane M.L."/>
            <person name="Osterman A.L."/>
            <person name="Nadler S.A."/>
            <person name="Subbotin S.A."/>
            <person name="Evtushenko L.I."/>
        </authorList>
    </citation>
    <scope>NUCLEOTIDE SEQUENCE</scope>
    <source>
        <strain evidence="3">VKM Ac-2761</strain>
    </source>
</reference>
<evidence type="ECO:0000313" key="4">
    <source>
        <dbReference type="Proteomes" id="UP000076717"/>
    </source>
</evidence>
<protein>
    <submittedName>
        <fullName evidence="2">Uncharacterized protein</fullName>
    </submittedName>
</protein>
<dbReference type="EMBL" id="CP047186">
    <property type="protein sequence ID" value="QHC54368.1"/>
    <property type="molecule type" value="Genomic_DNA"/>
</dbReference>
<reference evidence="2 4" key="1">
    <citation type="submission" date="2015-08" db="EMBL/GenBank/DDBJ databases">
        <title>Draft Genome Sequence of Rathayibacter sp. Strain VKM Ac-2596 Isolated from Leaf Gall Induced by Plant-Parasitic Nematodes.</title>
        <authorList>
            <person name="Vasilenko O.V."/>
            <person name="Starodumova I.P."/>
            <person name="Tarlachkov S.V."/>
            <person name="Dorofeeva L.V."/>
            <person name="Evtushenko L.I."/>
        </authorList>
    </citation>
    <scope>NUCLEOTIDE SEQUENCE [LARGE SCALE GENOMIC DNA]</scope>
    <source>
        <strain evidence="2 4">VKM Ac-2596</strain>
    </source>
</reference>
<dbReference type="KEGG" id="rte:GSU10_00940"/>
<organism evidence="2 4">
    <name type="scientific">Rathayibacter tanaceti</name>
    <dbReference type="NCBI Taxonomy" id="1671680"/>
    <lineage>
        <taxon>Bacteria</taxon>
        <taxon>Bacillati</taxon>
        <taxon>Actinomycetota</taxon>
        <taxon>Actinomycetes</taxon>
        <taxon>Micrococcales</taxon>
        <taxon>Microbacteriaceae</taxon>
        <taxon>Rathayibacter</taxon>
    </lineage>
</organism>
<dbReference type="OrthoDB" id="5125018at2"/>
<dbReference type="Proteomes" id="UP000076717">
    <property type="component" value="Unassembled WGS sequence"/>
</dbReference>
<feature type="transmembrane region" description="Helical" evidence="1">
    <location>
        <begin position="12"/>
        <end position="31"/>
    </location>
</feature>
<evidence type="ECO:0000313" key="2">
    <source>
        <dbReference type="EMBL" id="KZX19719.1"/>
    </source>
</evidence>
<dbReference type="PATRIC" id="fig|1671680.3.peg.3446"/>
<keyword evidence="1" id="KW-0472">Membrane</keyword>
<dbReference type="Proteomes" id="UP000465031">
    <property type="component" value="Chromosome"/>
</dbReference>
<dbReference type="EMBL" id="LIIN01000232">
    <property type="protein sequence ID" value="KZX19719.1"/>
    <property type="molecule type" value="Genomic_DNA"/>
</dbReference>
<name>A0A162GE66_9MICO</name>
<accession>A0A162GE66</accession>